<evidence type="ECO:0000313" key="12">
    <source>
        <dbReference type="EMBL" id="GAA1222079.1"/>
    </source>
</evidence>
<dbReference type="InterPro" id="IPR036890">
    <property type="entry name" value="HATPase_C_sf"/>
</dbReference>
<feature type="transmembrane region" description="Helical" evidence="9">
    <location>
        <begin position="61"/>
        <end position="81"/>
    </location>
</feature>
<dbReference type="CDD" id="cd16917">
    <property type="entry name" value="HATPase_UhpB-NarQ-NarX-like"/>
    <property type="match status" value="1"/>
</dbReference>
<keyword evidence="5" id="KW-0547">Nucleotide-binding</keyword>
<keyword evidence="8" id="KW-0902">Two-component regulatory system</keyword>
<dbReference type="Proteomes" id="UP001500943">
    <property type="component" value="Unassembled WGS sequence"/>
</dbReference>
<evidence type="ECO:0000259" key="11">
    <source>
        <dbReference type="Pfam" id="PF07730"/>
    </source>
</evidence>
<feature type="domain" description="Histidine kinase/HSP90-like ATPase" evidence="10">
    <location>
        <begin position="313"/>
        <end position="408"/>
    </location>
</feature>
<evidence type="ECO:0000259" key="10">
    <source>
        <dbReference type="Pfam" id="PF02518"/>
    </source>
</evidence>
<evidence type="ECO:0000256" key="9">
    <source>
        <dbReference type="SAM" id="Phobius"/>
    </source>
</evidence>
<dbReference type="EC" id="2.7.13.3" evidence="2"/>
<feature type="transmembrane region" description="Helical" evidence="9">
    <location>
        <begin position="111"/>
        <end position="130"/>
    </location>
</feature>
<proteinExistence type="predicted"/>
<dbReference type="PANTHER" id="PTHR24421:SF10">
    <property type="entry name" value="NITRATE_NITRITE SENSOR PROTEIN NARQ"/>
    <property type="match status" value="1"/>
</dbReference>
<protein>
    <recommendedName>
        <fullName evidence="2">histidine kinase</fullName>
        <ecNumber evidence="2">2.7.13.3</ecNumber>
    </recommendedName>
</protein>
<evidence type="ECO:0000313" key="13">
    <source>
        <dbReference type="Proteomes" id="UP001500943"/>
    </source>
</evidence>
<evidence type="ECO:0000256" key="2">
    <source>
        <dbReference type="ARBA" id="ARBA00012438"/>
    </source>
</evidence>
<gene>
    <name evidence="12" type="ORF">GCM10009655_22150</name>
</gene>
<dbReference type="InterPro" id="IPR003594">
    <property type="entry name" value="HATPase_dom"/>
</dbReference>
<feature type="domain" description="Signal transduction histidine kinase subgroup 3 dimerisation and phosphoacceptor" evidence="11">
    <location>
        <begin position="206"/>
        <end position="268"/>
    </location>
</feature>
<dbReference type="InterPro" id="IPR011712">
    <property type="entry name" value="Sig_transdc_His_kin_sub3_dim/P"/>
</dbReference>
<keyword evidence="13" id="KW-1185">Reference proteome</keyword>
<evidence type="ECO:0000256" key="1">
    <source>
        <dbReference type="ARBA" id="ARBA00000085"/>
    </source>
</evidence>
<dbReference type="EMBL" id="BAAAKW010000034">
    <property type="protein sequence ID" value="GAA1222079.1"/>
    <property type="molecule type" value="Genomic_DNA"/>
</dbReference>
<reference evidence="12 13" key="1">
    <citation type="journal article" date="2019" name="Int. J. Syst. Evol. Microbiol.">
        <title>The Global Catalogue of Microorganisms (GCM) 10K type strain sequencing project: providing services to taxonomists for standard genome sequencing and annotation.</title>
        <authorList>
            <consortium name="The Broad Institute Genomics Platform"/>
            <consortium name="The Broad Institute Genome Sequencing Center for Infectious Disease"/>
            <person name="Wu L."/>
            <person name="Ma J."/>
        </authorList>
    </citation>
    <scope>NUCLEOTIDE SEQUENCE [LARGE SCALE GENOMIC DNA]</scope>
    <source>
        <strain evidence="12 13">JCM 12762</strain>
    </source>
</reference>
<organism evidence="12 13">
    <name type="scientific">Rhodoglobus aureus</name>
    <dbReference type="NCBI Taxonomy" id="191497"/>
    <lineage>
        <taxon>Bacteria</taxon>
        <taxon>Bacillati</taxon>
        <taxon>Actinomycetota</taxon>
        <taxon>Actinomycetes</taxon>
        <taxon>Micrococcales</taxon>
        <taxon>Microbacteriaceae</taxon>
        <taxon>Rhodoglobus</taxon>
    </lineage>
</organism>
<evidence type="ECO:0000256" key="3">
    <source>
        <dbReference type="ARBA" id="ARBA00022553"/>
    </source>
</evidence>
<evidence type="ECO:0000256" key="7">
    <source>
        <dbReference type="ARBA" id="ARBA00022840"/>
    </source>
</evidence>
<feature type="transmembrane region" description="Helical" evidence="9">
    <location>
        <begin position="150"/>
        <end position="174"/>
    </location>
</feature>
<dbReference type="Gene3D" id="3.30.565.10">
    <property type="entry name" value="Histidine kinase-like ATPase, C-terminal domain"/>
    <property type="match status" value="1"/>
</dbReference>
<evidence type="ECO:0000256" key="5">
    <source>
        <dbReference type="ARBA" id="ARBA00022741"/>
    </source>
</evidence>
<dbReference type="RefSeq" id="WP_343925839.1">
    <property type="nucleotide sequence ID" value="NZ_BAAAKW010000034.1"/>
</dbReference>
<keyword evidence="7" id="KW-0067">ATP-binding</keyword>
<keyword evidence="9" id="KW-0472">Membrane</keyword>
<dbReference type="PANTHER" id="PTHR24421">
    <property type="entry name" value="NITRATE/NITRITE SENSOR PROTEIN NARX-RELATED"/>
    <property type="match status" value="1"/>
</dbReference>
<dbReference type="InterPro" id="IPR050482">
    <property type="entry name" value="Sensor_HK_TwoCompSys"/>
</dbReference>
<evidence type="ECO:0000256" key="8">
    <source>
        <dbReference type="ARBA" id="ARBA00023012"/>
    </source>
</evidence>
<evidence type="ECO:0000256" key="4">
    <source>
        <dbReference type="ARBA" id="ARBA00022679"/>
    </source>
</evidence>
<keyword evidence="9" id="KW-0812">Transmembrane</keyword>
<comment type="caution">
    <text evidence="12">The sequence shown here is derived from an EMBL/GenBank/DDBJ whole genome shotgun (WGS) entry which is preliminary data.</text>
</comment>
<dbReference type="Pfam" id="PF07730">
    <property type="entry name" value="HisKA_3"/>
    <property type="match status" value="1"/>
</dbReference>
<keyword evidence="4" id="KW-0808">Transferase</keyword>
<dbReference type="GO" id="GO:0016301">
    <property type="term" value="F:kinase activity"/>
    <property type="evidence" value="ECO:0007669"/>
    <property type="project" value="UniProtKB-KW"/>
</dbReference>
<comment type="catalytic activity">
    <reaction evidence="1">
        <text>ATP + protein L-histidine = ADP + protein N-phospho-L-histidine.</text>
        <dbReference type="EC" id="2.7.13.3"/>
    </reaction>
</comment>
<evidence type="ECO:0000256" key="6">
    <source>
        <dbReference type="ARBA" id="ARBA00022777"/>
    </source>
</evidence>
<name>A0ABN1VVT6_9MICO</name>
<keyword evidence="3" id="KW-0597">Phosphoprotein</keyword>
<sequence>MFNPLPKLRWLVEPSFAIIFFALWIVAEIGRSDGAPWPSFPFTVGLLAASIGVARSFPRVALALTGIVLVVQLFVPSTRFIGTTWPIYLAVLITCLIISATAAGRVRWLSLPATAGYFILITGLMTIPSLSDGYGLASWAGVGLPEAHIVGNFLAVLLPSLVSTAAAWFIGFGFRASRLKRASDIKLGEAEGELRSAEIDLIITRERDRIAQDVHDIMAHSLAVIIAQADGARFIGPSRPGVVNESLERIAASARASLSEVRMLIESLVDDPEGHSNPTLANLDDLVLRMSGAGLSATVTQFGEQVTLTASQELAVYRIVQEGLTNALKHAGAGPTARVTMDWRGPGLALTIESSGTPPQQTNTEPHTIKQGRGIYGMRERARLAGGWLTAGSEADIPGGYLVTAFVPTAWSPTPTVEAEMATMPQQGTSTQ</sequence>
<keyword evidence="9" id="KW-1133">Transmembrane helix</keyword>
<keyword evidence="6 12" id="KW-0418">Kinase</keyword>
<accession>A0ABN1VVT6</accession>
<dbReference type="Gene3D" id="1.20.5.1930">
    <property type="match status" value="1"/>
</dbReference>
<dbReference type="Pfam" id="PF02518">
    <property type="entry name" value="HATPase_c"/>
    <property type="match status" value="1"/>
</dbReference>
<feature type="transmembrane region" description="Helical" evidence="9">
    <location>
        <begin position="87"/>
        <end position="104"/>
    </location>
</feature>
<dbReference type="SUPFAM" id="SSF55874">
    <property type="entry name" value="ATPase domain of HSP90 chaperone/DNA topoisomerase II/histidine kinase"/>
    <property type="match status" value="1"/>
</dbReference>
<feature type="transmembrane region" description="Helical" evidence="9">
    <location>
        <begin position="12"/>
        <end position="29"/>
    </location>
</feature>